<protein>
    <submittedName>
        <fullName evidence="1">Uncharacterized protein</fullName>
    </submittedName>
</protein>
<proteinExistence type="predicted"/>
<sequence>QPEPKPSCRTVAAVGVAGSTVLPEDALHQACAGRAAPACYFPTHARKVLVGVPLKSVANRRWPSSRYLYLYLYL</sequence>
<comment type="caution">
    <text evidence="1">The sequence shown here is derived from an EMBL/GenBank/DDBJ whole genome shotgun (WGS) entry which is preliminary data.</text>
</comment>
<reference evidence="1 2" key="1">
    <citation type="submission" date="2023-05" db="EMBL/GenBank/DDBJ databases">
        <title>B98-5 Cell Line De Novo Hybrid Assembly: An Optical Mapping Approach.</title>
        <authorList>
            <person name="Kananen K."/>
            <person name="Auerbach J.A."/>
            <person name="Kautto E."/>
            <person name="Blachly J.S."/>
        </authorList>
    </citation>
    <scope>NUCLEOTIDE SEQUENCE [LARGE SCALE GENOMIC DNA]</scope>
    <source>
        <strain evidence="1">B95-8</strain>
        <tissue evidence="1">Cell line</tissue>
    </source>
</reference>
<name>A0ABQ9VUJ7_SAGOE</name>
<dbReference type="EMBL" id="JASSZA010000004">
    <property type="protein sequence ID" value="KAK2112855.1"/>
    <property type="molecule type" value="Genomic_DNA"/>
</dbReference>
<keyword evidence="2" id="KW-1185">Reference proteome</keyword>
<organism evidence="1 2">
    <name type="scientific">Saguinus oedipus</name>
    <name type="common">Cotton-top tamarin</name>
    <name type="synonym">Oedipomidas oedipus</name>
    <dbReference type="NCBI Taxonomy" id="9490"/>
    <lineage>
        <taxon>Eukaryota</taxon>
        <taxon>Metazoa</taxon>
        <taxon>Chordata</taxon>
        <taxon>Craniata</taxon>
        <taxon>Vertebrata</taxon>
        <taxon>Euteleostomi</taxon>
        <taxon>Mammalia</taxon>
        <taxon>Eutheria</taxon>
        <taxon>Euarchontoglires</taxon>
        <taxon>Primates</taxon>
        <taxon>Haplorrhini</taxon>
        <taxon>Platyrrhini</taxon>
        <taxon>Cebidae</taxon>
        <taxon>Callitrichinae</taxon>
        <taxon>Saguinus</taxon>
    </lineage>
</organism>
<accession>A0ABQ9VUJ7</accession>
<dbReference type="Proteomes" id="UP001266305">
    <property type="component" value="Unassembled WGS sequence"/>
</dbReference>
<evidence type="ECO:0000313" key="2">
    <source>
        <dbReference type="Proteomes" id="UP001266305"/>
    </source>
</evidence>
<feature type="non-terminal residue" evidence="1">
    <location>
        <position position="1"/>
    </location>
</feature>
<evidence type="ECO:0000313" key="1">
    <source>
        <dbReference type="EMBL" id="KAK2112855.1"/>
    </source>
</evidence>
<gene>
    <name evidence="1" type="ORF">P7K49_007121</name>
</gene>
<feature type="non-terminal residue" evidence="1">
    <location>
        <position position="74"/>
    </location>
</feature>